<evidence type="ECO:0000313" key="2">
    <source>
        <dbReference type="Proteomes" id="UP000048965"/>
    </source>
</evidence>
<evidence type="ECO:0000313" key="1">
    <source>
        <dbReference type="EMBL" id="GAO10456.1"/>
    </source>
</evidence>
<protein>
    <submittedName>
        <fullName evidence="1">Uncharacterized protein</fullName>
    </submittedName>
</protein>
<gene>
    <name evidence="1" type="ORF">TPA0598_07_01800</name>
</gene>
<accession>A0A0P4RAA9</accession>
<reference evidence="2" key="1">
    <citation type="submission" date="2014-09" db="EMBL/GenBank/DDBJ databases">
        <title>Whole genome shotgun sequence of Streptomyces sp. NBRC 110027.</title>
        <authorList>
            <person name="Komaki H."/>
            <person name="Ichikawa N."/>
            <person name="Katano-Makiyama Y."/>
            <person name="Hosoyama A."/>
            <person name="Hashimoto M."/>
            <person name="Uohara A."/>
            <person name="Kitahashi Y."/>
            <person name="Ohji S."/>
            <person name="Kimura A."/>
            <person name="Yamazoe A."/>
            <person name="Igarashi Y."/>
            <person name="Fujita N."/>
        </authorList>
    </citation>
    <scope>NUCLEOTIDE SEQUENCE [LARGE SCALE GENOMIC DNA]</scope>
    <source>
        <strain evidence="2">NBRC 110027</strain>
    </source>
</reference>
<organism evidence="1 2">
    <name type="scientific">Streptomyces lydicamycinicus</name>
    <dbReference type="NCBI Taxonomy" id="1546107"/>
    <lineage>
        <taxon>Bacteria</taxon>
        <taxon>Bacillati</taxon>
        <taxon>Actinomycetota</taxon>
        <taxon>Actinomycetes</taxon>
        <taxon>Kitasatosporales</taxon>
        <taxon>Streptomycetaceae</taxon>
        <taxon>Streptomyces</taxon>
    </lineage>
</organism>
<keyword evidence="2" id="KW-1185">Reference proteome</keyword>
<dbReference type="AlphaFoldDB" id="A0A0P4RAA9"/>
<reference evidence="1 2" key="2">
    <citation type="journal article" date="2015" name="Stand. Genomic Sci.">
        <title>Draft genome sequence of marine-derived Streptomyces sp. TP-A0598, a producer of anti-MRSA antibiotic lydicamycins.</title>
        <authorList>
            <person name="Komaki H."/>
            <person name="Ichikawa N."/>
            <person name="Hosoyama A."/>
            <person name="Fujita N."/>
            <person name="Igarashi Y."/>
        </authorList>
    </citation>
    <scope>NUCLEOTIDE SEQUENCE [LARGE SCALE GENOMIC DNA]</scope>
    <source>
        <strain evidence="1 2">NBRC 110027</strain>
    </source>
</reference>
<dbReference type="Proteomes" id="UP000048965">
    <property type="component" value="Unassembled WGS sequence"/>
</dbReference>
<proteinExistence type="predicted"/>
<comment type="caution">
    <text evidence="1">The sequence shown here is derived from an EMBL/GenBank/DDBJ whole genome shotgun (WGS) entry which is preliminary data.</text>
</comment>
<sequence length="82" mass="8630">MDHQWPWDTPAMGGAARTIPAVLRARARESTHTASRICGPSAGSTLCDPDRGSRCGAERDLQAQVHPGAVRPPVAGRGMAAR</sequence>
<name>A0A0P4RAA9_9ACTN</name>
<dbReference type="EMBL" id="BBNO01000007">
    <property type="protein sequence ID" value="GAO10456.1"/>
    <property type="molecule type" value="Genomic_DNA"/>
</dbReference>